<evidence type="ECO:0000256" key="1">
    <source>
        <dbReference type="SAM" id="MobiDB-lite"/>
    </source>
</evidence>
<gene>
    <name evidence="3" type="ORF">CLV56_1797</name>
</gene>
<feature type="transmembrane region" description="Helical" evidence="2">
    <location>
        <begin position="178"/>
        <end position="200"/>
    </location>
</feature>
<feature type="compositionally biased region" description="Basic and acidic residues" evidence="1">
    <location>
        <begin position="400"/>
        <end position="413"/>
    </location>
</feature>
<keyword evidence="2" id="KW-0812">Transmembrane</keyword>
<keyword evidence="4" id="KW-1185">Reference proteome</keyword>
<dbReference type="AlphaFoldDB" id="A0A0B2B797"/>
<evidence type="ECO:0000313" key="4">
    <source>
        <dbReference type="Proteomes" id="UP000230842"/>
    </source>
</evidence>
<reference evidence="3 4" key="1">
    <citation type="submission" date="2017-11" db="EMBL/GenBank/DDBJ databases">
        <title>Genomic Encyclopedia of Archaeal and Bacterial Type Strains, Phase II (KMG-II): From Individual Species to Whole Genera.</title>
        <authorList>
            <person name="Goeker M."/>
        </authorList>
    </citation>
    <scope>NUCLEOTIDE SEQUENCE [LARGE SCALE GENOMIC DNA]</scope>
    <source>
        <strain evidence="3 4">DSM 27763</strain>
    </source>
</reference>
<organism evidence="3 4">
    <name type="scientific">Mumia flava</name>
    <dbReference type="NCBI Taxonomy" id="1348852"/>
    <lineage>
        <taxon>Bacteria</taxon>
        <taxon>Bacillati</taxon>
        <taxon>Actinomycetota</taxon>
        <taxon>Actinomycetes</taxon>
        <taxon>Propionibacteriales</taxon>
        <taxon>Nocardioidaceae</taxon>
        <taxon>Mumia</taxon>
    </lineage>
</organism>
<protein>
    <submittedName>
        <fullName evidence="3">Uncharacterized protein</fullName>
    </submittedName>
</protein>
<feature type="region of interest" description="Disordered" evidence="1">
    <location>
        <begin position="208"/>
        <end position="413"/>
    </location>
</feature>
<feature type="transmembrane region" description="Helical" evidence="2">
    <location>
        <begin position="111"/>
        <end position="131"/>
    </location>
</feature>
<feature type="transmembrane region" description="Helical" evidence="2">
    <location>
        <begin position="58"/>
        <end position="79"/>
    </location>
</feature>
<feature type="transmembrane region" description="Helical" evidence="2">
    <location>
        <begin position="143"/>
        <end position="166"/>
    </location>
</feature>
<proteinExistence type="predicted"/>
<feature type="region of interest" description="Disordered" evidence="1">
    <location>
        <begin position="1"/>
        <end position="52"/>
    </location>
</feature>
<feature type="compositionally biased region" description="Low complexity" evidence="1">
    <location>
        <begin position="227"/>
        <end position="291"/>
    </location>
</feature>
<dbReference type="Proteomes" id="UP000230842">
    <property type="component" value="Unassembled WGS sequence"/>
</dbReference>
<evidence type="ECO:0000313" key="3">
    <source>
        <dbReference type="EMBL" id="PJJ57562.1"/>
    </source>
</evidence>
<sequence>MAQGHPGPYGSDPGVPHPGGAPASWNADPSRPEPTQAWSMPPVPPEPRTDDRAQTSRWGVVGAIALVPALLMAVVYGFFALSARRGIFADLADDPGSVAQSAAETSDAVNVILVVLVVLAMLLAVAAWVLAMAKGHGRTVVGWIGWVIVAAGLVVTVIGAMMSSGVDSVDEVGTAADGYVAVGLGMLTIALGLLFGVISLTMRPRPVADRAPAPSPGAPYGQPPQQPYAQQSSGQQPYGQQPYAQQPYGDPYGQQQYGQQSYGDPYGQQPYGQQQYGQQPYGDPYAQPPQQSYGQHGRGPYDQPYGQAYPQEQPSTPPAPAPQEQPAAWGDPAPAHGEHAAWGEPEPAPDQPTGTESYEAPPAPAPAPDPAEATQEQPAVPPAQDEQAGDEDQSGWWQPSRREPDSPWRSSDD</sequence>
<keyword evidence="2" id="KW-1133">Transmembrane helix</keyword>
<dbReference type="EMBL" id="PGEZ01000001">
    <property type="protein sequence ID" value="PJJ57562.1"/>
    <property type="molecule type" value="Genomic_DNA"/>
</dbReference>
<feature type="compositionally biased region" description="Pro residues" evidence="1">
    <location>
        <begin position="213"/>
        <end position="226"/>
    </location>
</feature>
<accession>A0A0B2B797</accession>
<keyword evidence="2" id="KW-0472">Membrane</keyword>
<evidence type="ECO:0000256" key="2">
    <source>
        <dbReference type="SAM" id="Phobius"/>
    </source>
</evidence>
<name>A0A0B2B797_9ACTN</name>
<dbReference type="RefSeq" id="WP_039358468.1">
    <property type="nucleotide sequence ID" value="NZ_PGEZ01000001.1"/>
</dbReference>
<comment type="caution">
    <text evidence="3">The sequence shown here is derived from an EMBL/GenBank/DDBJ whole genome shotgun (WGS) entry which is preliminary data.</text>
</comment>